<reference evidence="3" key="2">
    <citation type="submission" date="2020-02" db="EMBL/GenBank/DDBJ databases">
        <title>Identification and distribution of gene clusters putatively required for synthesis of sphingolipid metabolism inhibitors in phylogenetically diverse species of the filamentous fungus Fusarium.</title>
        <authorList>
            <person name="Kim H.-S."/>
            <person name="Busman M."/>
            <person name="Brown D.W."/>
            <person name="Divon H."/>
            <person name="Uhlig S."/>
            <person name="Proctor R.H."/>
        </authorList>
    </citation>
    <scope>NUCLEOTIDE SEQUENCE</scope>
    <source>
        <strain evidence="3">NRRL 25174</strain>
    </source>
</reference>
<protein>
    <submittedName>
        <fullName evidence="3">Transcriptional activator Mut3p</fullName>
    </submittedName>
</protein>
<dbReference type="AlphaFoldDB" id="A0A9P5AB06"/>
<dbReference type="OrthoDB" id="2123952at2759"/>
<accession>A0A9P5AB06</accession>
<dbReference type="CDD" id="cd12148">
    <property type="entry name" value="fungal_TF_MHR"/>
    <property type="match status" value="1"/>
</dbReference>
<gene>
    <name evidence="3" type="ORF">FBEOM_11505</name>
</gene>
<sequence>MSNRGDRRRRLAKLTAYPRPVTIAGKEKFDATDLGQFPDPRQTRRLRVTSQSSLGLSNGPGADSGIHAALSFTPVPVPDIPQIVAQLQPAGVGPDDPIQTNGFTETSPAQNVAAADTSISPREIIVGGNGDMRYFGPPSGISLVSTATPGKSGQKTPESWSKWTHPSIEPVLAWRATKPLPSWTEAFSLVSEFFTHEHQVFPCFKPPLFMSLLGQQYAGQCTEGPTWWVSLNAVLAIAQRRRAEIAESSEAEEQAWGYASNALAGAWDILMRSTQLSSVQALLAVAWFFIGTPNPQPSFMLVGCAVRLAHSIGIHVDSQDPSLSAADSYMRKKVFWIAICLDRELCLRTGRPPCYDLNAVYVDPPMDSQDETEIVTTTTGLQVNLFKAQTQLAVIQSSTYQQLHSRKSPTVDLSESISNLRESLARWCGRFAPSLSDNLIPNFVNRAHGLVYWASPNQPDISTLSSTVKDSIGTCIDASRAIICLTKLLPNTWKSFHWDIVPIAMSAVLFLCTNTLRNPVGEIAENDMNLISDVLQIFKTLDESCGNTYLAQVRKVCHELYRKAKNATESPTVEFAGFHPGGDLDCQVALAGYREQADFGQGAGVGNDFEVNLNAFEQAMPYPVQRLWDLERSLWAPSF</sequence>
<keyword evidence="4" id="KW-1185">Reference proteome</keyword>
<feature type="domain" description="Xylanolytic transcriptional activator regulatory" evidence="2">
    <location>
        <begin position="298"/>
        <end position="371"/>
    </location>
</feature>
<reference evidence="3" key="1">
    <citation type="journal article" date="2017" name="Mycologia">
        <title>Fusarium algeriense, sp. nov., a novel toxigenic crown rot pathogen of durum wheat from Algeria is nested in the Fusarium burgessii species complex.</title>
        <authorList>
            <person name="Laraba I."/>
            <person name="Keddad A."/>
            <person name="Boureghda H."/>
            <person name="Abdallah N."/>
            <person name="Vaughan M.M."/>
            <person name="Proctor R.H."/>
            <person name="Busman M."/>
            <person name="O'Donnell K."/>
        </authorList>
    </citation>
    <scope>NUCLEOTIDE SEQUENCE</scope>
    <source>
        <strain evidence="3">NRRL 25174</strain>
    </source>
</reference>
<dbReference type="EMBL" id="PVQB02000657">
    <property type="protein sequence ID" value="KAF4334672.1"/>
    <property type="molecule type" value="Genomic_DNA"/>
</dbReference>
<dbReference type="PANTHER" id="PTHR46910:SF25">
    <property type="entry name" value="ABC-TRANSPORTER-REGULATING TRANSCRIPTION FACTOR"/>
    <property type="match status" value="1"/>
</dbReference>
<evidence type="ECO:0000259" key="2">
    <source>
        <dbReference type="SMART" id="SM00906"/>
    </source>
</evidence>
<proteinExistence type="predicted"/>
<keyword evidence="1" id="KW-0539">Nucleus</keyword>
<comment type="caution">
    <text evidence="3">The sequence shown here is derived from an EMBL/GenBank/DDBJ whole genome shotgun (WGS) entry which is preliminary data.</text>
</comment>
<dbReference type="SMART" id="SM00906">
    <property type="entry name" value="Fungal_trans"/>
    <property type="match status" value="1"/>
</dbReference>
<dbReference type="PANTHER" id="PTHR46910">
    <property type="entry name" value="TRANSCRIPTION FACTOR PDR1"/>
    <property type="match status" value="1"/>
</dbReference>
<organism evidence="3 4">
    <name type="scientific">Fusarium beomiforme</name>
    <dbReference type="NCBI Taxonomy" id="44412"/>
    <lineage>
        <taxon>Eukaryota</taxon>
        <taxon>Fungi</taxon>
        <taxon>Dikarya</taxon>
        <taxon>Ascomycota</taxon>
        <taxon>Pezizomycotina</taxon>
        <taxon>Sordariomycetes</taxon>
        <taxon>Hypocreomycetidae</taxon>
        <taxon>Hypocreales</taxon>
        <taxon>Nectriaceae</taxon>
        <taxon>Fusarium</taxon>
        <taxon>Fusarium burgessii species complex</taxon>
    </lineage>
</organism>
<dbReference type="Pfam" id="PF04082">
    <property type="entry name" value="Fungal_trans"/>
    <property type="match status" value="1"/>
</dbReference>
<dbReference type="InterPro" id="IPR007219">
    <property type="entry name" value="XnlR_reg_dom"/>
</dbReference>
<dbReference type="GO" id="GO:0003677">
    <property type="term" value="F:DNA binding"/>
    <property type="evidence" value="ECO:0007669"/>
    <property type="project" value="InterPro"/>
</dbReference>
<evidence type="ECO:0000313" key="4">
    <source>
        <dbReference type="Proteomes" id="UP000730481"/>
    </source>
</evidence>
<dbReference type="Proteomes" id="UP000730481">
    <property type="component" value="Unassembled WGS sequence"/>
</dbReference>
<dbReference type="GO" id="GO:0008270">
    <property type="term" value="F:zinc ion binding"/>
    <property type="evidence" value="ECO:0007669"/>
    <property type="project" value="InterPro"/>
</dbReference>
<evidence type="ECO:0000313" key="3">
    <source>
        <dbReference type="EMBL" id="KAF4334672.1"/>
    </source>
</evidence>
<evidence type="ECO:0000256" key="1">
    <source>
        <dbReference type="ARBA" id="ARBA00023242"/>
    </source>
</evidence>
<dbReference type="GO" id="GO:0003700">
    <property type="term" value="F:DNA-binding transcription factor activity"/>
    <property type="evidence" value="ECO:0007669"/>
    <property type="project" value="InterPro"/>
</dbReference>
<dbReference type="GO" id="GO:0006351">
    <property type="term" value="P:DNA-templated transcription"/>
    <property type="evidence" value="ECO:0007669"/>
    <property type="project" value="InterPro"/>
</dbReference>
<name>A0A9P5AB06_9HYPO</name>
<dbReference type="InterPro" id="IPR050987">
    <property type="entry name" value="AtrR-like"/>
</dbReference>